<comment type="caution">
    <text evidence="1">The sequence shown here is derived from an EMBL/GenBank/DDBJ whole genome shotgun (WGS) entry which is preliminary data.</text>
</comment>
<name>A0AAN8LK73_9TELE</name>
<keyword evidence="2" id="KW-1185">Reference proteome</keyword>
<evidence type="ECO:0000313" key="2">
    <source>
        <dbReference type="Proteomes" id="UP001356427"/>
    </source>
</evidence>
<proteinExistence type="predicted"/>
<gene>
    <name evidence="1" type="ORF">J4Q44_G00164720</name>
</gene>
<evidence type="ECO:0000313" key="1">
    <source>
        <dbReference type="EMBL" id="KAK6313125.1"/>
    </source>
</evidence>
<reference evidence="1 2" key="1">
    <citation type="submission" date="2021-04" db="EMBL/GenBank/DDBJ databases">
        <authorList>
            <person name="De Guttry C."/>
            <person name="Zahm M."/>
            <person name="Klopp C."/>
            <person name="Cabau C."/>
            <person name="Louis A."/>
            <person name="Berthelot C."/>
            <person name="Parey E."/>
            <person name="Roest Crollius H."/>
            <person name="Montfort J."/>
            <person name="Robinson-Rechavi M."/>
            <person name="Bucao C."/>
            <person name="Bouchez O."/>
            <person name="Gislard M."/>
            <person name="Lluch J."/>
            <person name="Milhes M."/>
            <person name="Lampietro C."/>
            <person name="Lopez Roques C."/>
            <person name="Donnadieu C."/>
            <person name="Braasch I."/>
            <person name="Desvignes T."/>
            <person name="Postlethwait J."/>
            <person name="Bobe J."/>
            <person name="Wedekind C."/>
            <person name="Guiguen Y."/>
        </authorList>
    </citation>
    <scope>NUCLEOTIDE SEQUENCE [LARGE SCALE GENOMIC DNA]</scope>
    <source>
        <strain evidence="1">Cs_M1</strain>
        <tissue evidence="1">Blood</tissue>
    </source>
</reference>
<protein>
    <submittedName>
        <fullName evidence="1">Uncharacterized protein</fullName>
    </submittedName>
</protein>
<sequence>MHGHPVAVWSERKRPVVETTAHRACGRTDMRCDMQNIRLTPREAVHYQHHPQQGDLLEVMSLPSCIYQKRKLHTTKGMEMEALAVHTTKKQVSLLVMWS</sequence>
<dbReference type="EMBL" id="JAGTTL010000014">
    <property type="protein sequence ID" value="KAK6313125.1"/>
    <property type="molecule type" value="Genomic_DNA"/>
</dbReference>
<dbReference type="Proteomes" id="UP001356427">
    <property type="component" value="Unassembled WGS sequence"/>
</dbReference>
<accession>A0AAN8LK73</accession>
<dbReference type="AlphaFoldDB" id="A0AAN8LK73"/>
<organism evidence="1 2">
    <name type="scientific">Coregonus suidteri</name>
    <dbReference type="NCBI Taxonomy" id="861788"/>
    <lineage>
        <taxon>Eukaryota</taxon>
        <taxon>Metazoa</taxon>
        <taxon>Chordata</taxon>
        <taxon>Craniata</taxon>
        <taxon>Vertebrata</taxon>
        <taxon>Euteleostomi</taxon>
        <taxon>Actinopterygii</taxon>
        <taxon>Neopterygii</taxon>
        <taxon>Teleostei</taxon>
        <taxon>Protacanthopterygii</taxon>
        <taxon>Salmoniformes</taxon>
        <taxon>Salmonidae</taxon>
        <taxon>Coregoninae</taxon>
        <taxon>Coregonus</taxon>
    </lineage>
</organism>